<feature type="modified residue" description="4-aspartylphosphate" evidence="1">
    <location>
        <position position="58"/>
    </location>
</feature>
<dbReference type="SMART" id="SM00850">
    <property type="entry name" value="LytTR"/>
    <property type="match status" value="1"/>
</dbReference>
<dbReference type="InterPro" id="IPR001789">
    <property type="entry name" value="Sig_transdc_resp-reg_receiver"/>
</dbReference>
<feature type="domain" description="Response regulatory" evidence="2">
    <location>
        <begin position="6"/>
        <end position="119"/>
    </location>
</feature>
<organism evidence="4 5">
    <name type="scientific">Pedobacter ginsenosidimutans</name>
    <dbReference type="NCBI Taxonomy" id="687842"/>
    <lineage>
        <taxon>Bacteria</taxon>
        <taxon>Pseudomonadati</taxon>
        <taxon>Bacteroidota</taxon>
        <taxon>Sphingobacteriia</taxon>
        <taxon>Sphingobacteriales</taxon>
        <taxon>Sphingobacteriaceae</taxon>
        <taxon>Pedobacter</taxon>
    </lineage>
</organism>
<keyword evidence="5" id="KW-1185">Reference proteome</keyword>
<dbReference type="Gene3D" id="2.40.50.1020">
    <property type="entry name" value="LytTr DNA-binding domain"/>
    <property type="match status" value="1"/>
</dbReference>
<dbReference type="STRING" id="687842.ASU31_00380"/>
<dbReference type="Proteomes" id="UP000051950">
    <property type="component" value="Unassembled WGS sequence"/>
</dbReference>
<dbReference type="PROSITE" id="PS50110">
    <property type="entry name" value="RESPONSE_REGULATORY"/>
    <property type="match status" value="1"/>
</dbReference>
<dbReference type="SUPFAM" id="SSF52172">
    <property type="entry name" value="CheY-like"/>
    <property type="match status" value="1"/>
</dbReference>
<dbReference type="InterPro" id="IPR046947">
    <property type="entry name" value="LytR-like"/>
</dbReference>
<gene>
    <name evidence="4" type="ORF">ASU31_00380</name>
</gene>
<dbReference type="Gene3D" id="3.40.50.2300">
    <property type="match status" value="1"/>
</dbReference>
<comment type="caution">
    <text evidence="4">The sequence shown here is derived from an EMBL/GenBank/DDBJ whole genome shotgun (WGS) entry which is preliminary data.</text>
</comment>
<dbReference type="GO" id="GO:0003677">
    <property type="term" value="F:DNA binding"/>
    <property type="evidence" value="ECO:0007669"/>
    <property type="project" value="InterPro"/>
</dbReference>
<protein>
    <submittedName>
        <fullName evidence="4">Uncharacterized protein</fullName>
    </submittedName>
</protein>
<dbReference type="PROSITE" id="PS50930">
    <property type="entry name" value="HTH_LYTTR"/>
    <property type="match status" value="1"/>
</dbReference>
<dbReference type="PANTHER" id="PTHR37299">
    <property type="entry name" value="TRANSCRIPTIONAL REGULATOR-RELATED"/>
    <property type="match status" value="1"/>
</dbReference>
<proteinExistence type="predicted"/>
<evidence type="ECO:0000259" key="2">
    <source>
        <dbReference type="PROSITE" id="PS50110"/>
    </source>
</evidence>
<dbReference type="GO" id="GO:0000156">
    <property type="term" value="F:phosphorelay response regulator activity"/>
    <property type="evidence" value="ECO:0007669"/>
    <property type="project" value="InterPro"/>
</dbReference>
<feature type="domain" description="HTH LytTR-type" evidence="3">
    <location>
        <begin position="149"/>
        <end position="209"/>
    </location>
</feature>
<dbReference type="SMART" id="SM00448">
    <property type="entry name" value="REC"/>
    <property type="match status" value="1"/>
</dbReference>
<keyword evidence="1" id="KW-0597">Phosphoprotein</keyword>
<dbReference type="RefSeq" id="WP_057930419.1">
    <property type="nucleotide sequence ID" value="NZ_LMZQ01000001.1"/>
</dbReference>
<dbReference type="InterPro" id="IPR007492">
    <property type="entry name" value="LytTR_DNA-bd_dom"/>
</dbReference>
<evidence type="ECO:0000256" key="1">
    <source>
        <dbReference type="PROSITE-ProRule" id="PRU00169"/>
    </source>
</evidence>
<evidence type="ECO:0000313" key="4">
    <source>
        <dbReference type="EMBL" id="KRT17790.1"/>
    </source>
</evidence>
<dbReference type="Pfam" id="PF00072">
    <property type="entry name" value="Response_reg"/>
    <property type="match status" value="1"/>
</dbReference>
<accession>A0A0T5VV88</accession>
<sequence length="245" mass="28390">MKNTFNCVIIDDDRSAINIITDHIGEFPNLNVTKTFTKPIQALTELTNDETVDLIFLDIDMPGLSGMQLAENLQDRSPNIIFTTAHDKYAMKAFDVRAKDFLLKPIELDTFTKVVNRVLKECYVKKISSFSYDDMAFFRPGERGRVDRINLSSITHLRGAGNYVDIFTLDDRFTIYMTIKEMSEILTTDDRFFRVHKSYLINGSYVTRIVGNLVYLGKHPIPMTNPYKIRFCNFVKDKIWISKRI</sequence>
<dbReference type="PANTHER" id="PTHR37299:SF1">
    <property type="entry name" value="STAGE 0 SPORULATION PROTEIN A HOMOLOG"/>
    <property type="match status" value="1"/>
</dbReference>
<reference evidence="4 5" key="1">
    <citation type="submission" date="2015-11" db="EMBL/GenBank/DDBJ databases">
        <title>Sequence of Pedobacter ginsenosidimutans.</title>
        <authorList>
            <person name="Carson E."/>
            <person name="Keyser V."/>
            <person name="Newman J."/>
            <person name="Miller J."/>
        </authorList>
    </citation>
    <scope>NUCLEOTIDE SEQUENCE [LARGE SCALE GENOMIC DNA]</scope>
    <source>
        <strain evidence="4 5">KACC 14530</strain>
    </source>
</reference>
<evidence type="ECO:0000313" key="5">
    <source>
        <dbReference type="Proteomes" id="UP000051950"/>
    </source>
</evidence>
<dbReference type="OrthoDB" id="9787344at2"/>
<dbReference type="Pfam" id="PF04397">
    <property type="entry name" value="LytTR"/>
    <property type="match status" value="1"/>
</dbReference>
<name>A0A0T5VV88_9SPHI</name>
<evidence type="ECO:0000259" key="3">
    <source>
        <dbReference type="PROSITE" id="PS50930"/>
    </source>
</evidence>
<dbReference type="InterPro" id="IPR011006">
    <property type="entry name" value="CheY-like_superfamily"/>
</dbReference>
<dbReference type="AlphaFoldDB" id="A0A0T5VV88"/>
<dbReference type="EMBL" id="LMZQ01000001">
    <property type="protein sequence ID" value="KRT17790.1"/>
    <property type="molecule type" value="Genomic_DNA"/>
</dbReference>